<dbReference type="PANTHER" id="PTHR36931:SF1">
    <property type="entry name" value="UPF0153 PROTEIN YEIW"/>
    <property type="match status" value="1"/>
</dbReference>
<accession>A0A1H7UDJ3</accession>
<dbReference type="EMBL" id="FOAN01000006">
    <property type="protein sequence ID" value="SEL94718.1"/>
    <property type="molecule type" value="Genomic_DNA"/>
</dbReference>
<proteinExistence type="predicted"/>
<organism evidence="1 2">
    <name type="scientific">Bosea lupini</name>
    <dbReference type="NCBI Taxonomy" id="1036779"/>
    <lineage>
        <taxon>Bacteria</taxon>
        <taxon>Pseudomonadati</taxon>
        <taxon>Pseudomonadota</taxon>
        <taxon>Alphaproteobacteria</taxon>
        <taxon>Hyphomicrobiales</taxon>
        <taxon>Boseaceae</taxon>
        <taxon>Bosea</taxon>
    </lineage>
</organism>
<dbReference type="OrthoDB" id="7202843at2"/>
<keyword evidence="2" id="KW-1185">Reference proteome</keyword>
<dbReference type="InterPro" id="IPR052572">
    <property type="entry name" value="UPF0153_domain"/>
</dbReference>
<reference evidence="2" key="1">
    <citation type="submission" date="2016-10" db="EMBL/GenBank/DDBJ databases">
        <authorList>
            <person name="Varghese N."/>
            <person name="Submissions S."/>
        </authorList>
    </citation>
    <scope>NUCLEOTIDE SEQUENCE [LARGE SCALE GENOMIC DNA]</scope>
    <source>
        <strain evidence="2">LMG 26383,CCUG 61248,R- 45681</strain>
    </source>
</reference>
<gene>
    <name evidence="1" type="ORF">SAMN04515666_106216</name>
</gene>
<sequence>MIDPARMVNQPAPGRDCGTCTLCCKVYDVPAVESVAGSWCKHCLPGRGCGIHATRPDHCRAFFCLWMTQNFLGPEWKPDKARFVLTMDPATNWLFVQLDPGAPQAWRKEPYLTQLRRWAAAGNRPVIVFLNKSATAVMPTHDVPLGILAADERLVLREELAGGRPRVTVAKVKAAA</sequence>
<evidence type="ECO:0000313" key="2">
    <source>
        <dbReference type="Proteomes" id="UP000199664"/>
    </source>
</evidence>
<protein>
    <submittedName>
        <fullName evidence="1">Uncharacterized protein</fullName>
    </submittedName>
</protein>
<evidence type="ECO:0000313" key="1">
    <source>
        <dbReference type="EMBL" id="SEL94718.1"/>
    </source>
</evidence>
<dbReference type="PANTHER" id="PTHR36931">
    <property type="entry name" value="UPF0153 PROTEIN YEIW"/>
    <property type="match status" value="1"/>
</dbReference>
<dbReference type="STRING" id="1036779.SAMN04515666_106216"/>
<dbReference type="RefSeq" id="WP_091837621.1">
    <property type="nucleotide sequence ID" value="NZ_FOAN01000006.1"/>
</dbReference>
<dbReference type="AlphaFoldDB" id="A0A1H7UDJ3"/>
<dbReference type="Proteomes" id="UP000199664">
    <property type="component" value="Unassembled WGS sequence"/>
</dbReference>
<name>A0A1H7UDJ3_9HYPH</name>